<evidence type="ECO:0000256" key="1">
    <source>
        <dbReference type="ARBA" id="ARBA00004533"/>
    </source>
</evidence>
<keyword evidence="3" id="KW-0997">Cell inner membrane</keyword>
<keyword evidence="9" id="KW-1185">Reference proteome</keyword>
<dbReference type="GO" id="GO:0009247">
    <property type="term" value="P:glycolipid biosynthetic process"/>
    <property type="evidence" value="ECO:0007669"/>
    <property type="project" value="UniProtKB-ARBA"/>
</dbReference>
<sequence length="299" mass="33313">MTRTDPRWVVPERGNRLAMGMLLALARRLGRRRVGGLLWPICLYFFLTHPAARRGSVTYLRRVLDRAPTARDTLCHMHAFAQYVLDRVFFLLDAPDRPPICVTGRAVVEDAVAQGRGCLLLSAHIGSFEALRVIGLGHDIRMRMLMYRAILGGTTAALEALAPGYAASIIPIGREDTMLRVAESLARGEVVGVLGDRTASVERTVRVPFLGREVQLPDGPFRLALATGAPVVLARALRQRDGGYEVRFEPLSVTMPSTASDRARFIREAASHYAAWMEAACREQPFAWFNFYDYWEDVA</sequence>
<dbReference type="Proteomes" id="UP000019760">
    <property type="component" value="Unassembled WGS sequence"/>
</dbReference>
<keyword evidence="7" id="KW-0812">Transmembrane</keyword>
<proteinExistence type="predicted"/>
<evidence type="ECO:0000256" key="3">
    <source>
        <dbReference type="ARBA" id="ARBA00022519"/>
    </source>
</evidence>
<dbReference type="PANTHER" id="PTHR30606:SF9">
    <property type="entry name" value="LIPID A BIOSYNTHESIS LAUROYLTRANSFERASE"/>
    <property type="match status" value="1"/>
</dbReference>
<accession>A0A023D7X6</accession>
<evidence type="ECO:0000313" key="9">
    <source>
        <dbReference type="Proteomes" id="UP000019760"/>
    </source>
</evidence>
<evidence type="ECO:0000256" key="7">
    <source>
        <dbReference type="SAM" id="Phobius"/>
    </source>
</evidence>
<dbReference type="RefSeq" id="WP_042060949.1">
    <property type="nucleotide sequence ID" value="NZ_BAND01000110.1"/>
</dbReference>
<name>A0A023D7X6_ACIMT</name>
<dbReference type="PANTHER" id="PTHR30606">
    <property type="entry name" value="LIPID A BIOSYNTHESIS LAUROYL ACYLTRANSFERASE"/>
    <property type="match status" value="1"/>
</dbReference>
<keyword evidence="4 8" id="KW-0808">Transferase</keyword>
<gene>
    <name evidence="8" type="ORF">Amme_111_034</name>
</gene>
<keyword evidence="5 7" id="KW-0472">Membrane</keyword>
<keyword evidence="7" id="KW-1133">Transmembrane helix</keyword>
<keyword evidence="2" id="KW-1003">Cell membrane</keyword>
<evidence type="ECO:0000256" key="6">
    <source>
        <dbReference type="ARBA" id="ARBA00023315"/>
    </source>
</evidence>
<protein>
    <submittedName>
        <fullName evidence="8">Acyltransferase</fullName>
    </submittedName>
</protein>
<comment type="caution">
    <text evidence="8">The sequence shown here is derived from an EMBL/GenBank/DDBJ whole genome shotgun (WGS) entry which is preliminary data.</text>
</comment>
<dbReference type="InterPro" id="IPR004960">
    <property type="entry name" value="LipA_acyltrans"/>
</dbReference>
<dbReference type="Pfam" id="PF03279">
    <property type="entry name" value="Lip_A_acyltrans"/>
    <property type="match status" value="1"/>
</dbReference>
<dbReference type="GO" id="GO:0005886">
    <property type="term" value="C:plasma membrane"/>
    <property type="evidence" value="ECO:0007669"/>
    <property type="project" value="UniProtKB-SubCell"/>
</dbReference>
<evidence type="ECO:0000313" key="8">
    <source>
        <dbReference type="EMBL" id="GAJ30209.1"/>
    </source>
</evidence>
<reference evidence="8 9" key="2">
    <citation type="journal article" date="2014" name="FEMS Microbiol. Lett.">
        <title>Draft genomic DNA sequence of the facultatively methylotrophic bacterium Acidomonas methanolica type strain MB58.</title>
        <authorList>
            <person name="Higashiura N."/>
            <person name="Hadano H."/>
            <person name="Hirakawa H."/>
            <person name="Matsutani M."/>
            <person name="Takabe S."/>
            <person name="Matsushita K."/>
            <person name="Azuma Y."/>
        </authorList>
    </citation>
    <scope>NUCLEOTIDE SEQUENCE [LARGE SCALE GENOMIC DNA]</scope>
    <source>
        <strain evidence="8 9">MB58</strain>
    </source>
</reference>
<evidence type="ECO:0000256" key="2">
    <source>
        <dbReference type="ARBA" id="ARBA00022475"/>
    </source>
</evidence>
<dbReference type="CDD" id="cd07984">
    <property type="entry name" value="LPLAT_LABLAT-like"/>
    <property type="match status" value="1"/>
</dbReference>
<keyword evidence="6 8" id="KW-0012">Acyltransferase</keyword>
<dbReference type="AlphaFoldDB" id="A0A023D7X6"/>
<organism evidence="8 9">
    <name type="scientific">Acidomonas methanolica NBRC 104435</name>
    <dbReference type="NCBI Taxonomy" id="1231351"/>
    <lineage>
        <taxon>Bacteria</taxon>
        <taxon>Pseudomonadati</taxon>
        <taxon>Pseudomonadota</taxon>
        <taxon>Alphaproteobacteria</taxon>
        <taxon>Acetobacterales</taxon>
        <taxon>Acetobacteraceae</taxon>
        <taxon>Acidomonas</taxon>
    </lineage>
</organism>
<evidence type="ECO:0000256" key="4">
    <source>
        <dbReference type="ARBA" id="ARBA00022679"/>
    </source>
</evidence>
<dbReference type="OrthoDB" id="9808633at2"/>
<comment type="subcellular location">
    <subcellularLocation>
        <location evidence="1">Cell inner membrane</location>
    </subcellularLocation>
</comment>
<feature type="transmembrane region" description="Helical" evidence="7">
    <location>
        <begin position="34"/>
        <end position="52"/>
    </location>
</feature>
<evidence type="ECO:0000256" key="5">
    <source>
        <dbReference type="ARBA" id="ARBA00023136"/>
    </source>
</evidence>
<reference evidence="9" key="1">
    <citation type="journal article" date="2014" name="FEMS Microbiol. Lett.">
        <title>Draft Genomic DNA Sequence of the Facultatively Methylotrophic Bacterium Acidomonas methanolica type strain MB58.</title>
        <authorList>
            <person name="Higashiura N."/>
            <person name="Hadano H."/>
            <person name="Hirakawa H."/>
            <person name="Matsutani M."/>
            <person name="Takabe S."/>
            <person name="Matsushita K."/>
            <person name="Azuma Y."/>
        </authorList>
    </citation>
    <scope>NUCLEOTIDE SEQUENCE [LARGE SCALE GENOMIC DNA]</scope>
    <source>
        <strain evidence="9">MB58</strain>
    </source>
</reference>
<dbReference type="EMBL" id="BAND01000110">
    <property type="protein sequence ID" value="GAJ30209.1"/>
    <property type="molecule type" value="Genomic_DNA"/>
</dbReference>
<dbReference type="GO" id="GO:0016746">
    <property type="term" value="F:acyltransferase activity"/>
    <property type="evidence" value="ECO:0007669"/>
    <property type="project" value="UniProtKB-KW"/>
</dbReference>